<name>T1PKU7_MUSDO</name>
<feature type="transmembrane region" description="Helical" evidence="6">
    <location>
        <begin position="65"/>
        <end position="84"/>
    </location>
</feature>
<dbReference type="VEuPathDB" id="VectorBase:MDOA004540"/>
<keyword evidence="2 6" id="KW-0812">Transmembrane</keyword>
<dbReference type="VEuPathDB" id="VectorBase:MDOMA2_010267"/>
<evidence type="ECO:0000256" key="4">
    <source>
        <dbReference type="ARBA" id="ARBA00023136"/>
    </source>
</evidence>
<feature type="transmembrane region" description="Helical" evidence="6">
    <location>
        <begin position="335"/>
        <end position="357"/>
    </location>
</feature>
<feature type="compositionally biased region" description="Basic and acidic residues" evidence="5">
    <location>
        <begin position="241"/>
        <end position="254"/>
    </location>
</feature>
<evidence type="ECO:0000256" key="5">
    <source>
        <dbReference type="SAM" id="MobiDB-lite"/>
    </source>
</evidence>
<dbReference type="EMBL" id="KA648740">
    <property type="protein sequence ID" value="AFP63369.1"/>
    <property type="molecule type" value="mRNA"/>
</dbReference>
<dbReference type="InterPro" id="IPR003689">
    <property type="entry name" value="ZIP"/>
</dbReference>
<protein>
    <submittedName>
        <fullName evidence="7">ZIP Zinc transporter</fullName>
    </submittedName>
</protein>
<dbReference type="PANTHER" id="PTHR11040:SF203">
    <property type="entry name" value="FI18611P1-RELATED"/>
    <property type="match status" value="1"/>
</dbReference>
<keyword evidence="4 6" id="KW-0472">Membrane</keyword>
<accession>T1PKU7</accession>
<evidence type="ECO:0000256" key="6">
    <source>
        <dbReference type="SAM" id="Phobius"/>
    </source>
</evidence>
<sequence length="449" mass="48587">MAHDHDHDHPETSSDQHDLLVAKCLAMVSLFCATILFGCIPFILNYWLKWTEKKPDSRSAKVVQYLLYFGGGVLLATTFIHLLPEVQEVVEHLQNCGQMGETNFAVAEVLMCAGFFLMYLIEECVHKYLHRHKTVHKPPNAEEDDCVVAAFERGHSVRNSVLVKGGRKKSHDYVAEDNVAGTIKSVDVVVANGSASYENPSYLQSTLTVNHLIGESGCEKHSDLQLQPKQSPCPTPKHHHDNQAADHQHHDHGGHGHSHLPIQSGNGDENVVSSSLRGLGIVLALSLHEVFEGLAIGLEDSTSSVWFLFAAVSAHKLVLAFCVGVELIVARTRPILAAVYTITFAIVSPIGVAIGLAVSHDSSSSEDSIPSAVLQGIACGTLLYVVFFEILSKNHAGLGAFLAMLIGFGLMFGLQNIGEGHDHDHDGCPAASLETTTTTLLDLTTKFSA</sequence>
<proteinExistence type="evidence at transcript level"/>
<feature type="transmembrane region" description="Helical" evidence="6">
    <location>
        <begin position="398"/>
        <end position="417"/>
    </location>
</feature>
<feature type="transmembrane region" description="Helical" evidence="6">
    <location>
        <begin position="369"/>
        <end position="391"/>
    </location>
</feature>
<keyword evidence="3 6" id="KW-1133">Transmembrane helix</keyword>
<comment type="subcellular location">
    <subcellularLocation>
        <location evidence="1">Membrane</location>
        <topology evidence="1">Multi-pass membrane protein</topology>
    </subcellularLocation>
</comment>
<reference evidence="7" key="1">
    <citation type="submission" date="2012-08" db="EMBL/GenBank/DDBJ databases">
        <title>Transcriptome of adult Musca domestica launches a platform for comparative house fly gene expression and characterization of differential gene expression among resistant and susceptible house flies.</title>
        <authorList>
            <person name="Liu N."/>
            <person name="Zhang L."/>
            <person name="Li M."/>
            <person name="Reid W."/>
        </authorList>
    </citation>
    <scope>NUCLEOTIDE SEQUENCE</scope>
    <source>
        <strain evidence="7">ALHF</strain>
        <tissue evidence="7">Whole body</tissue>
    </source>
</reference>
<evidence type="ECO:0000256" key="1">
    <source>
        <dbReference type="ARBA" id="ARBA00004141"/>
    </source>
</evidence>
<evidence type="ECO:0000256" key="3">
    <source>
        <dbReference type="ARBA" id="ARBA00022989"/>
    </source>
</evidence>
<dbReference type="GO" id="GO:0005385">
    <property type="term" value="F:zinc ion transmembrane transporter activity"/>
    <property type="evidence" value="ECO:0007669"/>
    <property type="project" value="TreeGrafter"/>
</dbReference>
<feature type="region of interest" description="Disordered" evidence="5">
    <location>
        <begin position="220"/>
        <end position="269"/>
    </location>
</feature>
<organism evidence="7">
    <name type="scientific">Musca domestica</name>
    <name type="common">House fly</name>
    <dbReference type="NCBI Taxonomy" id="7370"/>
    <lineage>
        <taxon>Eukaryota</taxon>
        <taxon>Metazoa</taxon>
        <taxon>Ecdysozoa</taxon>
        <taxon>Arthropoda</taxon>
        <taxon>Hexapoda</taxon>
        <taxon>Insecta</taxon>
        <taxon>Pterygota</taxon>
        <taxon>Neoptera</taxon>
        <taxon>Endopterygota</taxon>
        <taxon>Diptera</taxon>
        <taxon>Brachycera</taxon>
        <taxon>Muscomorpha</taxon>
        <taxon>Muscoidea</taxon>
        <taxon>Muscidae</taxon>
        <taxon>Musca</taxon>
    </lineage>
</organism>
<feature type="transmembrane region" description="Helical" evidence="6">
    <location>
        <begin position="279"/>
        <end position="298"/>
    </location>
</feature>
<dbReference type="PANTHER" id="PTHR11040">
    <property type="entry name" value="ZINC/IRON TRANSPORTER"/>
    <property type="match status" value="1"/>
</dbReference>
<feature type="transmembrane region" description="Helical" evidence="6">
    <location>
        <begin position="304"/>
        <end position="328"/>
    </location>
</feature>
<dbReference type="AlphaFoldDB" id="T1PKU7"/>
<dbReference type="GO" id="GO:0005886">
    <property type="term" value="C:plasma membrane"/>
    <property type="evidence" value="ECO:0007669"/>
    <property type="project" value="TreeGrafter"/>
</dbReference>
<evidence type="ECO:0000256" key="2">
    <source>
        <dbReference type="ARBA" id="ARBA00022692"/>
    </source>
</evidence>
<feature type="transmembrane region" description="Helical" evidence="6">
    <location>
        <begin position="104"/>
        <end position="121"/>
    </location>
</feature>
<evidence type="ECO:0000313" key="7">
    <source>
        <dbReference type="EMBL" id="AFP63369.1"/>
    </source>
</evidence>
<feature type="transmembrane region" description="Helical" evidence="6">
    <location>
        <begin position="20"/>
        <end position="44"/>
    </location>
</feature>
<dbReference type="Pfam" id="PF02535">
    <property type="entry name" value="Zip"/>
    <property type="match status" value="1"/>
</dbReference>